<gene>
    <name evidence="5" type="ORF">FEZ08_08410</name>
</gene>
<dbReference type="PANTHER" id="PTHR33392">
    <property type="entry name" value="POLYISOPRENYL-TEICHOIC ACID--PEPTIDOGLYCAN TEICHOIC ACID TRANSFERASE TAGU"/>
    <property type="match status" value="1"/>
</dbReference>
<dbReference type="Pfam" id="PF03816">
    <property type="entry name" value="LytR_cpsA_psr"/>
    <property type="match status" value="1"/>
</dbReference>
<protein>
    <submittedName>
        <fullName evidence="5">LytR family transcriptional regulator</fullName>
    </submittedName>
</protein>
<dbReference type="NCBIfam" id="TIGR00350">
    <property type="entry name" value="lytR_cpsA_psr"/>
    <property type="match status" value="1"/>
</dbReference>
<name>A0A5R8Q9X1_9FIRM</name>
<dbReference type="EMBL" id="VBWP01000007">
    <property type="protein sequence ID" value="TLG72716.1"/>
    <property type="molecule type" value="Genomic_DNA"/>
</dbReference>
<keyword evidence="3" id="KW-0812">Transmembrane</keyword>
<dbReference type="InterPro" id="IPR050922">
    <property type="entry name" value="LytR/CpsA/Psr_CW_biosynth"/>
</dbReference>
<dbReference type="Gene3D" id="3.40.630.190">
    <property type="entry name" value="LCP protein"/>
    <property type="match status" value="1"/>
</dbReference>
<dbReference type="InterPro" id="IPR004474">
    <property type="entry name" value="LytR_CpsA_psr"/>
</dbReference>
<proteinExistence type="inferred from homology"/>
<keyword evidence="6" id="KW-1185">Reference proteome</keyword>
<sequence length="403" mass="45177">MRNQRNFEEDHYNDQPRRPKKTRVRKGRVFFTILSLILVVGIFSAGGFIAYTAYNAWSTWQGIVDPNQTSPNIDVSNEPFTVLFIGVNTTEEGSTLENGLADSLILAAINPQTKQADLISIPRDTYMQITCEDNYRDKVTHSGAGGTQCIVDTLSQFFEIPIDYYFKIDFAGFMSIVDALGGVEMDVPDLREGFAQWPGMDDYPPPPDEMIDGQQWCEQNSKGEIYTICFNQFGMQTLDGEHALAVARTRHYDNDQGRSARQAELIKAIAKKMVSFNGIANLNSVLNTAKDYMSTNIGPNQIANFFSLAQQVLSDSGNDADNFAMRTLQVQTSDYMFYGDMGYASYGEPNLANVQAIIDELNIILGKSPLVIDPNFKYNVNTDYPQPLIYEDFNDTSSSDDYE</sequence>
<organism evidence="5 6">
    <name type="scientific">Culicoidibacter larvae</name>
    <dbReference type="NCBI Taxonomy" id="2579976"/>
    <lineage>
        <taxon>Bacteria</taxon>
        <taxon>Bacillati</taxon>
        <taxon>Bacillota</taxon>
        <taxon>Culicoidibacteria</taxon>
        <taxon>Culicoidibacterales</taxon>
        <taxon>Culicoidibacteraceae</taxon>
        <taxon>Culicoidibacter</taxon>
    </lineage>
</organism>
<dbReference type="PANTHER" id="PTHR33392:SF6">
    <property type="entry name" value="POLYISOPRENYL-TEICHOIC ACID--PEPTIDOGLYCAN TEICHOIC ACID TRANSFERASE TAGU"/>
    <property type="match status" value="1"/>
</dbReference>
<feature type="compositionally biased region" description="Basic and acidic residues" evidence="2">
    <location>
        <begin position="1"/>
        <end position="17"/>
    </location>
</feature>
<evidence type="ECO:0000259" key="4">
    <source>
        <dbReference type="Pfam" id="PF03816"/>
    </source>
</evidence>
<feature type="transmembrane region" description="Helical" evidence="3">
    <location>
        <begin position="29"/>
        <end position="54"/>
    </location>
</feature>
<feature type="domain" description="Cell envelope-related transcriptional attenuator" evidence="4">
    <location>
        <begin position="101"/>
        <end position="274"/>
    </location>
</feature>
<dbReference type="Proteomes" id="UP000306912">
    <property type="component" value="Unassembled WGS sequence"/>
</dbReference>
<comment type="caution">
    <text evidence="5">The sequence shown here is derived from an EMBL/GenBank/DDBJ whole genome shotgun (WGS) entry which is preliminary data.</text>
</comment>
<keyword evidence="3" id="KW-0472">Membrane</keyword>
<feature type="region of interest" description="Disordered" evidence="2">
    <location>
        <begin position="1"/>
        <end position="20"/>
    </location>
</feature>
<evidence type="ECO:0000256" key="2">
    <source>
        <dbReference type="SAM" id="MobiDB-lite"/>
    </source>
</evidence>
<comment type="similarity">
    <text evidence="1">Belongs to the LytR/CpsA/Psr (LCP) family.</text>
</comment>
<dbReference type="RefSeq" id="WP_138191326.1">
    <property type="nucleotide sequence ID" value="NZ_VBWP01000007.1"/>
</dbReference>
<evidence type="ECO:0000313" key="6">
    <source>
        <dbReference type="Proteomes" id="UP000306912"/>
    </source>
</evidence>
<dbReference type="AlphaFoldDB" id="A0A5R8Q9X1"/>
<accession>A0A5R8Q9X1</accession>
<evidence type="ECO:0000256" key="1">
    <source>
        <dbReference type="ARBA" id="ARBA00006068"/>
    </source>
</evidence>
<evidence type="ECO:0000256" key="3">
    <source>
        <dbReference type="SAM" id="Phobius"/>
    </source>
</evidence>
<dbReference type="FunCoup" id="A0A5R8Q9X1">
    <property type="interactions" value="87"/>
</dbReference>
<reference evidence="5 6" key="1">
    <citation type="submission" date="2019-05" db="EMBL/GenBank/DDBJ databases">
        <title>Culicoidintestinum kansasii gen. nov., sp. nov. from the gastrointestinal tract of the biting midge, Culicoides sonorensis.</title>
        <authorList>
            <person name="Neupane S."/>
            <person name="Ghosh A."/>
            <person name="Gunther S."/>
            <person name="Martin K."/>
            <person name="Zurek L."/>
        </authorList>
    </citation>
    <scope>NUCLEOTIDE SEQUENCE [LARGE SCALE GENOMIC DNA]</scope>
    <source>
        <strain evidence="5 6">CS-1</strain>
    </source>
</reference>
<keyword evidence="3" id="KW-1133">Transmembrane helix</keyword>
<dbReference type="InParanoid" id="A0A5R8Q9X1"/>
<dbReference type="OrthoDB" id="9782542at2"/>
<evidence type="ECO:0000313" key="5">
    <source>
        <dbReference type="EMBL" id="TLG72716.1"/>
    </source>
</evidence>